<feature type="compositionally biased region" description="Polar residues" evidence="1">
    <location>
        <begin position="80"/>
        <end position="91"/>
    </location>
</feature>
<organism evidence="3 4">
    <name type="scientific">Rhodopirellula islandica</name>
    <dbReference type="NCBI Taxonomy" id="595434"/>
    <lineage>
        <taxon>Bacteria</taxon>
        <taxon>Pseudomonadati</taxon>
        <taxon>Planctomycetota</taxon>
        <taxon>Planctomycetia</taxon>
        <taxon>Pirellulales</taxon>
        <taxon>Pirellulaceae</taxon>
        <taxon>Rhodopirellula</taxon>
    </lineage>
</organism>
<feature type="transmembrane region" description="Helical" evidence="2">
    <location>
        <begin position="20"/>
        <end position="39"/>
    </location>
</feature>
<evidence type="ECO:0000256" key="2">
    <source>
        <dbReference type="SAM" id="Phobius"/>
    </source>
</evidence>
<evidence type="ECO:0000313" key="3">
    <source>
        <dbReference type="EMBL" id="KLU02848.1"/>
    </source>
</evidence>
<feature type="compositionally biased region" description="Basic and acidic residues" evidence="1">
    <location>
        <begin position="96"/>
        <end position="105"/>
    </location>
</feature>
<proteinExistence type="predicted"/>
<accession>A0A0J1B8G4</accession>
<dbReference type="EMBL" id="LECT01000043">
    <property type="protein sequence ID" value="KLU02848.1"/>
    <property type="molecule type" value="Genomic_DNA"/>
</dbReference>
<evidence type="ECO:0008006" key="5">
    <source>
        <dbReference type="Google" id="ProtNLM"/>
    </source>
</evidence>
<reference evidence="3" key="1">
    <citation type="submission" date="2015-05" db="EMBL/GenBank/DDBJ databases">
        <title>Permanent draft genome of Rhodopirellula islandicus K833.</title>
        <authorList>
            <person name="Kizina J."/>
            <person name="Richter M."/>
            <person name="Glockner F.O."/>
            <person name="Harder J."/>
        </authorList>
    </citation>
    <scope>NUCLEOTIDE SEQUENCE [LARGE SCALE GENOMIC DNA]</scope>
    <source>
        <strain evidence="3">K833</strain>
    </source>
</reference>
<protein>
    <recommendedName>
        <fullName evidence="5">Transmembrane protein</fullName>
    </recommendedName>
</protein>
<feature type="region of interest" description="Disordered" evidence="1">
    <location>
        <begin position="71"/>
        <end position="105"/>
    </location>
</feature>
<name>A0A0J1B8G4_RHOIS</name>
<keyword evidence="4" id="KW-1185">Reference proteome</keyword>
<evidence type="ECO:0000256" key="1">
    <source>
        <dbReference type="SAM" id="MobiDB-lite"/>
    </source>
</evidence>
<comment type="caution">
    <text evidence="3">The sequence shown here is derived from an EMBL/GenBank/DDBJ whole genome shotgun (WGS) entry which is preliminary data.</text>
</comment>
<sequence length="105" mass="11621">MIDVQQGSNHPKPWVETQGYPMQWLGMSILLLTFFEASFAQDLNRSGRGDESFPTQGTRCLVHYPMLPFINRHPPPAETESGNGASKTVCSQAEPGNKETGDPEE</sequence>
<dbReference type="Proteomes" id="UP000036367">
    <property type="component" value="Unassembled WGS sequence"/>
</dbReference>
<dbReference type="PATRIC" id="fig|595434.4.peg.4881"/>
<keyword evidence="2" id="KW-0472">Membrane</keyword>
<dbReference type="AlphaFoldDB" id="A0A0J1B8G4"/>
<gene>
    <name evidence="3" type="ORF">RISK_005144</name>
</gene>
<dbReference type="STRING" id="595434.RISK_005144"/>
<evidence type="ECO:0000313" key="4">
    <source>
        <dbReference type="Proteomes" id="UP000036367"/>
    </source>
</evidence>
<keyword evidence="2" id="KW-0812">Transmembrane</keyword>
<keyword evidence="2" id="KW-1133">Transmembrane helix</keyword>